<dbReference type="Pfam" id="PF00092">
    <property type="entry name" value="VWA"/>
    <property type="match status" value="1"/>
</dbReference>
<dbReference type="SUPFAM" id="SSF53300">
    <property type="entry name" value="vWA-like"/>
    <property type="match status" value="1"/>
</dbReference>
<sequence>MPVMVDTAEAEEGVLGDDLLSAYPWLTSLEDKDEKALRAILTHPLMRDPLPIPQTISEVLTYPSGRLAKMRSNEDRDEFVLAISHLPILQPYDEWGNTLIGDEVGRLIRERYARALLSLAMEPFPRPEDIYRDFIPPALPTESDPQRQIVSSDDYRQLPYRAVVHVEFVLDASGSMKDLINGRSKIEIAKEAVRNLVQELPPDVQVSLRAFGHKPAPDKTTSCQMSELLYPLSPYRSDAFQKALDQVTPNGWTSLAHSIRLAGDDLKPFSGDQYTNIVVIVSDGAETCGGDPIQEAEALKNSAIQPFFHLIGFDADAEGQKQLASIAQAVQGVYRDATDAESLKNELKPLQEWISGWEVWRQKAFEKAKAYRKEMVARIEAAQKEWDRAAERLQTNLAQLDHLAVDYDKVKRYGSATSYAENVLYNKYREGTFYARLKQMKPIYFQSLLVKLDEDFSDILREIDRTYEARNKTSQP</sequence>
<proteinExistence type="predicted"/>
<gene>
    <name evidence="3" type="ORF">BSOLF_1771</name>
</gene>
<dbReference type="InterPro" id="IPR036465">
    <property type="entry name" value="vWFA_dom_sf"/>
</dbReference>
<feature type="domain" description="VWFA" evidence="2">
    <location>
        <begin position="165"/>
        <end position="354"/>
    </location>
</feature>
<name>A0A2R6XYW1_9BACL</name>
<comment type="caution">
    <text evidence="3">The sequence shown here is derived from an EMBL/GenBank/DDBJ whole genome shotgun (WGS) entry which is preliminary data.</text>
</comment>
<evidence type="ECO:0000256" key="1">
    <source>
        <dbReference type="SAM" id="Coils"/>
    </source>
</evidence>
<organism evidence="3 4">
    <name type="scientific">Candidatus Carbonibacillus altaicus</name>
    <dbReference type="NCBI Taxonomy" id="2163959"/>
    <lineage>
        <taxon>Bacteria</taxon>
        <taxon>Bacillati</taxon>
        <taxon>Bacillota</taxon>
        <taxon>Bacilli</taxon>
        <taxon>Bacillales</taxon>
        <taxon>Candidatus Carbonibacillus</taxon>
    </lineage>
</organism>
<feature type="coiled-coil region" evidence="1">
    <location>
        <begin position="365"/>
        <end position="396"/>
    </location>
</feature>
<dbReference type="InterPro" id="IPR002035">
    <property type="entry name" value="VWF_A"/>
</dbReference>
<reference evidence="4" key="1">
    <citation type="journal article" date="2018" name="Sci. Rep.">
        <title>Lignite coal burning seam in the remote Altai Mountains harbors a hydrogen-driven thermophilic microbial community.</title>
        <authorList>
            <person name="Kadnikov V.V."/>
            <person name="Mardanov A.V."/>
            <person name="Ivasenko D.A."/>
            <person name="Antsiferov D.V."/>
            <person name="Beletsky A.V."/>
            <person name="Karnachuk O.V."/>
            <person name="Ravin N.V."/>
        </authorList>
    </citation>
    <scope>NUCLEOTIDE SEQUENCE [LARGE SCALE GENOMIC DNA]</scope>
</reference>
<dbReference type="PROSITE" id="PS50234">
    <property type="entry name" value="VWFA"/>
    <property type="match status" value="1"/>
</dbReference>
<accession>A0A2R6XYW1</accession>
<evidence type="ECO:0000313" key="3">
    <source>
        <dbReference type="EMBL" id="PTQ55616.1"/>
    </source>
</evidence>
<keyword evidence="1" id="KW-0175">Coiled coil</keyword>
<dbReference type="EMBL" id="PEBX01000090">
    <property type="protein sequence ID" value="PTQ55616.1"/>
    <property type="molecule type" value="Genomic_DNA"/>
</dbReference>
<protein>
    <submittedName>
        <fullName evidence="3">D-amino acid dehydrogenase large subunit</fullName>
    </submittedName>
</protein>
<evidence type="ECO:0000259" key="2">
    <source>
        <dbReference type="PROSITE" id="PS50234"/>
    </source>
</evidence>
<dbReference type="Proteomes" id="UP000244338">
    <property type="component" value="Unassembled WGS sequence"/>
</dbReference>
<dbReference type="AlphaFoldDB" id="A0A2R6XYW1"/>
<dbReference type="Gene3D" id="3.40.50.410">
    <property type="entry name" value="von Willebrand factor, type A domain"/>
    <property type="match status" value="1"/>
</dbReference>
<dbReference type="SMART" id="SM00327">
    <property type="entry name" value="VWA"/>
    <property type="match status" value="1"/>
</dbReference>
<evidence type="ECO:0000313" key="4">
    <source>
        <dbReference type="Proteomes" id="UP000244338"/>
    </source>
</evidence>